<evidence type="ECO:0000313" key="2">
    <source>
        <dbReference type="EMBL" id="QNG51187.1"/>
    </source>
</evidence>
<name>A0A7G7MEH6_9PSEU</name>
<dbReference type="PANTHER" id="PTHR33164">
    <property type="entry name" value="TRANSCRIPTIONAL REGULATOR, MARR FAMILY"/>
    <property type="match status" value="1"/>
</dbReference>
<dbReference type="SUPFAM" id="SSF46785">
    <property type="entry name" value="Winged helix' DNA-binding domain"/>
    <property type="match status" value="1"/>
</dbReference>
<dbReference type="GO" id="GO:0003700">
    <property type="term" value="F:DNA-binding transcription factor activity"/>
    <property type="evidence" value="ECO:0007669"/>
    <property type="project" value="InterPro"/>
</dbReference>
<dbReference type="InterPro" id="IPR036388">
    <property type="entry name" value="WH-like_DNA-bd_sf"/>
</dbReference>
<dbReference type="SMART" id="SM00347">
    <property type="entry name" value="HTH_MARR"/>
    <property type="match status" value="1"/>
</dbReference>
<dbReference type="InterPro" id="IPR039422">
    <property type="entry name" value="MarR/SlyA-like"/>
</dbReference>
<dbReference type="KEGG" id="ppel:H6H00_23955"/>
<reference evidence="2 3" key="1">
    <citation type="submission" date="2020-08" db="EMBL/GenBank/DDBJ databases">
        <authorList>
            <person name="Mo P."/>
        </authorList>
    </citation>
    <scope>NUCLEOTIDE SEQUENCE [LARGE SCALE GENOMIC DNA]</scope>
    <source>
        <strain evidence="2 3">CGMCC 4.1532</strain>
    </source>
</reference>
<dbReference type="PANTHER" id="PTHR33164:SF57">
    <property type="entry name" value="MARR-FAMILY TRANSCRIPTIONAL REGULATOR"/>
    <property type="match status" value="1"/>
</dbReference>
<sequence length="149" mass="16212">MISDTAVLARVEREVTVLLRRTLEEVWAVGYGDDPAVDRYTYSVLALLDEHGPQDLTTLTARLGLTKPTASRRVSRLSAAGFVATETDGRAMRVALTAAGDAQVRHVRAGRATRMGDVLESWSAEDGDALATLLNRLNVDLDAHRRLPS</sequence>
<dbReference type="RefSeq" id="WP_185717943.1">
    <property type="nucleotide sequence ID" value="NZ_BAAAWI010000001.1"/>
</dbReference>
<dbReference type="GO" id="GO:0006950">
    <property type="term" value="P:response to stress"/>
    <property type="evidence" value="ECO:0007669"/>
    <property type="project" value="TreeGrafter"/>
</dbReference>
<accession>A0A7G7MEH6</accession>
<dbReference type="InterPro" id="IPR000835">
    <property type="entry name" value="HTH_MarR-typ"/>
</dbReference>
<dbReference type="Pfam" id="PF12802">
    <property type="entry name" value="MarR_2"/>
    <property type="match status" value="1"/>
</dbReference>
<protein>
    <submittedName>
        <fullName evidence="2">MarR family transcriptional regulator</fullName>
    </submittedName>
</protein>
<evidence type="ECO:0000313" key="3">
    <source>
        <dbReference type="Proteomes" id="UP000515728"/>
    </source>
</evidence>
<organism evidence="2 3">
    <name type="scientific">Pseudonocardia petroleophila</name>
    <dbReference type="NCBI Taxonomy" id="37331"/>
    <lineage>
        <taxon>Bacteria</taxon>
        <taxon>Bacillati</taxon>
        <taxon>Actinomycetota</taxon>
        <taxon>Actinomycetes</taxon>
        <taxon>Pseudonocardiales</taxon>
        <taxon>Pseudonocardiaceae</taxon>
        <taxon>Pseudonocardia</taxon>
    </lineage>
</organism>
<feature type="domain" description="HTH marR-type" evidence="1">
    <location>
        <begin position="35"/>
        <end position="127"/>
    </location>
</feature>
<dbReference type="Proteomes" id="UP000515728">
    <property type="component" value="Chromosome"/>
</dbReference>
<dbReference type="AlphaFoldDB" id="A0A7G7MEH6"/>
<evidence type="ECO:0000259" key="1">
    <source>
        <dbReference type="SMART" id="SM00347"/>
    </source>
</evidence>
<dbReference type="EMBL" id="CP060131">
    <property type="protein sequence ID" value="QNG51187.1"/>
    <property type="molecule type" value="Genomic_DNA"/>
</dbReference>
<gene>
    <name evidence="2" type="ORF">H6H00_23955</name>
</gene>
<keyword evidence="3" id="KW-1185">Reference proteome</keyword>
<proteinExistence type="predicted"/>
<dbReference type="InterPro" id="IPR036390">
    <property type="entry name" value="WH_DNA-bd_sf"/>
</dbReference>
<dbReference type="Gene3D" id="1.10.10.10">
    <property type="entry name" value="Winged helix-like DNA-binding domain superfamily/Winged helix DNA-binding domain"/>
    <property type="match status" value="1"/>
</dbReference>